<proteinExistence type="predicted"/>
<dbReference type="PANTHER" id="PTHR37422">
    <property type="entry name" value="TEICHURONIC ACID BIOSYNTHESIS PROTEIN TUAE"/>
    <property type="match status" value="1"/>
</dbReference>
<name>A0A939B367_9BACT</name>
<protein>
    <submittedName>
        <fullName evidence="2">Uncharacterized protein</fullName>
    </submittedName>
</protein>
<sequence>MDLIAGSPWLGHGSGGFDARYMDVQADWLAANPGSRYAVLADNVRHPLNEWLLLAVDYGVLGVCVAIGAVVLTVAYARRHPSASSGTGLNVIACAGVFSLFSYPLLYPFTWLLLMMAVVVVFGHALSHHARALYVMLLIVLPVCGVGLCRNLELALELREVQGKAMLGLSERMMPRYERLYQKLKGDARFLYNYAVEQYEAGRYRPALNTARECGSLVSCYDLCLLEGDIRSALKDYGGADSCYNRAHWMVPSRFVPLYERFNVAIERGDTVSAHCLAGEILAKPVKVRSLETDEIIDDVGKRALGRADIMQGE</sequence>
<dbReference type="PANTHER" id="PTHR37422:SF13">
    <property type="entry name" value="LIPOPOLYSACCHARIDE BIOSYNTHESIS PROTEIN PA4999-RELATED"/>
    <property type="match status" value="1"/>
</dbReference>
<dbReference type="Proteomes" id="UP000764045">
    <property type="component" value="Unassembled WGS sequence"/>
</dbReference>
<dbReference type="InterPro" id="IPR051533">
    <property type="entry name" value="WaaL-like"/>
</dbReference>
<evidence type="ECO:0000313" key="2">
    <source>
        <dbReference type="EMBL" id="MBM6661778.1"/>
    </source>
</evidence>
<organism evidence="2 3">
    <name type="scientific">Marseilla massiliensis</name>
    <dbReference type="NCBI Taxonomy" id="1841864"/>
    <lineage>
        <taxon>Bacteria</taxon>
        <taxon>Pseudomonadati</taxon>
        <taxon>Bacteroidota</taxon>
        <taxon>Bacteroidia</taxon>
        <taxon>Bacteroidales</taxon>
        <taxon>Prevotellaceae</taxon>
        <taxon>Marseilla</taxon>
    </lineage>
</organism>
<evidence type="ECO:0000256" key="1">
    <source>
        <dbReference type="SAM" id="Phobius"/>
    </source>
</evidence>
<dbReference type="EMBL" id="JACJJL010000012">
    <property type="protein sequence ID" value="MBM6661778.1"/>
    <property type="molecule type" value="Genomic_DNA"/>
</dbReference>
<feature type="transmembrane region" description="Helical" evidence="1">
    <location>
        <begin position="51"/>
        <end position="75"/>
    </location>
</feature>
<keyword evidence="1" id="KW-0472">Membrane</keyword>
<reference evidence="2 3" key="1">
    <citation type="journal article" date="2021" name="Sci. Rep.">
        <title>The distribution of antibiotic resistance genes in chicken gut microbiota commensals.</title>
        <authorList>
            <person name="Juricova H."/>
            <person name="Matiasovicova J."/>
            <person name="Kubasova T."/>
            <person name="Cejkova D."/>
            <person name="Rychlik I."/>
        </authorList>
    </citation>
    <scope>NUCLEOTIDE SEQUENCE [LARGE SCALE GENOMIC DNA]</scope>
    <source>
        <strain evidence="2 3">An819</strain>
    </source>
</reference>
<dbReference type="InterPro" id="IPR011990">
    <property type="entry name" value="TPR-like_helical_dom_sf"/>
</dbReference>
<gene>
    <name evidence="2" type="ORF">H6B30_08475</name>
</gene>
<accession>A0A939B367</accession>
<evidence type="ECO:0000313" key="3">
    <source>
        <dbReference type="Proteomes" id="UP000764045"/>
    </source>
</evidence>
<keyword evidence="1" id="KW-1133">Transmembrane helix</keyword>
<dbReference type="AlphaFoldDB" id="A0A939B367"/>
<keyword evidence="3" id="KW-1185">Reference proteome</keyword>
<feature type="transmembrane region" description="Helical" evidence="1">
    <location>
        <begin position="109"/>
        <end position="126"/>
    </location>
</feature>
<comment type="caution">
    <text evidence="2">The sequence shown here is derived from an EMBL/GenBank/DDBJ whole genome shotgun (WGS) entry which is preliminary data.</text>
</comment>
<feature type="transmembrane region" description="Helical" evidence="1">
    <location>
        <begin position="133"/>
        <end position="156"/>
    </location>
</feature>
<keyword evidence="1" id="KW-0812">Transmembrane</keyword>
<dbReference type="SUPFAM" id="SSF48452">
    <property type="entry name" value="TPR-like"/>
    <property type="match status" value="1"/>
</dbReference>
<feature type="transmembrane region" description="Helical" evidence="1">
    <location>
        <begin position="87"/>
        <end position="103"/>
    </location>
</feature>